<dbReference type="OrthoDB" id="768192at2"/>
<evidence type="ECO:0008006" key="3">
    <source>
        <dbReference type="Google" id="ProtNLM"/>
    </source>
</evidence>
<dbReference type="PROSITE" id="PS51257">
    <property type="entry name" value="PROKAR_LIPOPROTEIN"/>
    <property type="match status" value="1"/>
</dbReference>
<keyword evidence="2" id="KW-1185">Reference proteome</keyword>
<dbReference type="Proteomes" id="UP000309488">
    <property type="component" value="Unassembled WGS sequence"/>
</dbReference>
<evidence type="ECO:0000313" key="2">
    <source>
        <dbReference type="Proteomes" id="UP000309488"/>
    </source>
</evidence>
<name>A0A4U1CSC5_9SPHI</name>
<proteinExistence type="predicted"/>
<dbReference type="AlphaFoldDB" id="A0A4U1CSC5"/>
<gene>
    <name evidence="1" type="ORF">FA048_09455</name>
</gene>
<dbReference type="RefSeq" id="WP_136840214.1">
    <property type="nucleotide sequence ID" value="NZ_SWBR01000002.1"/>
</dbReference>
<dbReference type="EMBL" id="SWBR01000002">
    <property type="protein sequence ID" value="TKC10406.1"/>
    <property type="molecule type" value="Genomic_DNA"/>
</dbReference>
<protein>
    <recommendedName>
        <fullName evidence="3">Lipoprotein</fullName>
    </recommendedName>
</protein>
<comment type="caution">
    <text evidence="1">The sequence shown here is derived from an EMBL/GenBank/DDBJ whole genome shotgun (WGS) entry which is preliminary data.</text>
</comment>
<evidence type="ECO:0000313" key="1">
    <source>
        <dbReference type="EMBL" id="TKC10406.1"/>
    </source>
</evidence>
<reference evidence="1 2" key="1">
    <citation type="submission" date="2019-04" db="EMBL/GenBank/DDBJ databases">
        <title>Pedobacter sp. RP-3-22 sp. nov., isolated from Arctic soil.</title>
        <authorList>
            <person name="Dahal R.H."/>
            <person name="Kim D.-U."/>
        </authorList>
    </citation>
    <scope>NUCLEOTIDE SEQUENCE [LARGE SCALE GENOMIC DNA]</scope>
    <source>
        <strain evidence="1 2">RP-3-22</strain>
    </source>
</reference>
<sequence>MKLSKIILPLTGIIFLATGCNFFKKEEEALDKFKLICYIAIDKGDTAWLSIDTSNRKMNGLLTMSYGGIKKFDGQVKGTINGDTLKGHFDFKLNKIDKWYRNPVAFLKKEEKLVMGVGETILVWGSGFHDEKVPIDYDRGRFIFEKTICK</sequence>
<organism evidence="1 2">
    <name type="scientific">Pedobacter polaris</name>
    <dbReference type="NCBI Taxonomy" id="2571273"/>
    <lineage>
        <taxon>Bacteria</taxon>
        <taxon>Pseudomonadati</taxon>
        <taxon>Bacteroidota</taxon>
        <taxon>Sphingobacteriia</taxon>
        <taxon>Sphingobacteriales</taxon>
        <taxon>Sphingobacteriaceae</taxon>
        <taxon>Pedobacter</taxon>
    </lineage>
</organism>
<accession>A0A4U1CSC5</accession>